<gene>
    <name evidence="10" type="ORF">BIY29_16655</name>
</gene>
<feature type="transmembrane region" description="Helical" evidence="8">
    <location>
        <begin position="183"/>
        <end position="205"/>
    </location>
</feature>
<dbReference type="PROSITE" id="PS50928">
    <property type="entry name" value="ABC_TM1"/>
    <property type="match status" value="2"/>
</dbReference>
<feature type="transmembrane region" description="Helical" evidence="8">
    <location>
        <begin position="516"/>
        <end position="538"/>
    </location>
</feature>
<keyword evidence="11" id="KW-1185">Reference proteome</keyword>
<keyword evidence="3" id="KW-1003">Cell membrane</keyword>
<dbReference type="OrthoDB" id="9790211at2"/>
<evidence type="ECO:0000256" key="7">
    <source>
        <dbReference type="ARBA" id="ARBA00023136"/>
    </source>
</evidence>
<dbReference type="EMBL" id="MJLZ01000049">
    <property type="protein sequence ID" value="RLM19531.1"/>
    <property type="molecule type" value="Genomic_DNA"/>
</dbReference>
<evidence type="ECO:0000256" key="4">
    <source>
        <dbReference type="ARBA" id="ARBA00022519"/>
    </source>
</evidence>
<dbReference type="CDD" id="cd06261">
    <property type="entry name" value="TM_PBP2"/>
    <property type="match status" value="2"/>
</dbReference>
<evidence type="ECO:0000256" key="2">
    <source>
        <dbReference type="ARBA" id="ARBA00022448"/>
    </source>
</evidence>
<evidence type="ECO:0000256" key="5">
    <source>
        <dbReference type="ARBA" id="ARBA00022692"/>
    </source>
</evidence>
<sequence length="542" mass="60043">MFRGLVRWRAVSWLLMGGLLCPIATIFYQALFANGEGLGHLWRSGLPTYIVNSIGLMGGTVVLSLLFGLPAAWLMTMYRFPGQRLLRWMLCLPLAVPPYLVAYIYTDLLDYAGPLQRWLRHLFGWGNAGDYGFPSIRSLGGACLVLALVLYPYIYLLVRRALLEQSANLRYSARLLHHSPNRVFWRISFPLARPAIAVGAALVAMESLGDFGTVSYFAQSTLTTAIYDAWLGYGDLSAAARMSALMLLLIFFIVLMAYYSRRRQRIYQKSMGQEREDSPPLSGLMKWLAQGYCWGLIVLAMGIPCLMLIIWSWRYVAHSWSMAFFHSSLNSLMVSSLAAGVTLLVALVLVFSSRLGADKSSPVLLRLAGLGYVVPGTILAIGLLIPLAAFNHGINRLVSWVNLPSSGLLLSGMLFALVIAYCLRFSAVMIGRVESSMSRIPPSLDGVGRTLGSSPSQLLKRVHLPLLRRGIVIGTLLVFIESMKELNASLLLRPFNFETLATYVFTFTSDEQLEQAALPAMMLVLVGLLPVIWLNAVLENKR</sequence>
<comment type="similarity">
    <text evidence="8">Belongs to the binding-protein-dependent transport system permease family.</text>
</comment>
<feature type="transmembrane region" description="Helical" evidence="8">
    <location>
        <begin position="363"/>
        <end position="388"/>
    </location>
</feature>
<feature type="transmembrane region" description="Helical" evidence="8">
    <location>
        <begin position="50"/>
        <end position="73"/>
    </location>
</feature>
<organism evidence="10 11">
    <name type="scientific">Brenneria alni</name>
    <dbReference type="NCBI Taxonomy" id="71656"/>
    <lineage>
        <taxon>Bacteria</taxon>
        <taxon>Pseudomonadati</taxon>
        <taxon>Pseudomonadota</taxon>
        <taxon>Gammaproteobacteria</taxon>
        <taxon>Enterobacterales</taxon>
        <taxon>Pectobacteriaceae</taxon>
        <taxon>Brenneria</taxon>
    </lineage>
</organism>
<evidence type="ECO:0000313" key="11">
    <source>
        <dbReference type="Proteomes" id="UP000285648"/>
    </source>
</evidence>
<dbReference type="RefSeq" id="WP_121576283.1">
    <property type="nucleotide sequence ID" value="NZ_MJLZ01000049.1"/>
</dbReference>
<comment type="subcellular location">
    <subcellularLocation>
        <location evidence="1">Cell inner membrane</location>
        <topology evidence="1">Multi-pass membrane protein</topology>
    </subcellularLocation>
    <subcellularLocation>
        <location evidence="8">Cell membrane</location>
        <topology evidence="8">Multi-pass membrane protein</topology>
    </subcellularLocation>
</comment>
<feature type="domain" description="ABC transmembrane type-1" evidence="9">
    <location>
        <begin position="50"/>
        <end position="257"/>
    </location>
</feature>
<proteinExistence type="inferred from homology"/>
<dbReference type="GO" id="GO:0005886">
    <property type="term" value="C:plasma membrane"/>
    <property type="evidence" value="ECO:0007669"/>
    <property type="project" value="UniProtKB-SubCell"/>
</dbReference>
<evidence type="ECO:0000313" key="10">
    <source>
        <dbReference type="EMBL" id="RLM19531.1"/>
    </source>
</evidence>
<protein>
    <submittedName>
        <fullName evidence="10">Iron ABC transporter permease</fullName>
    </submittedName>
</protein>
<evidence type="ECO:0000259" key="9">
    <source>
        <dbReference type="PROSITE" id="PS50928"/>
    </source>
</evidence>
<dbReference type="InterPro" id="IPR035906">
    <property type="entry name" value="MetI-like_sf"/>
</dbReference>
<keyword evidence="5 8" id="KW-0812">Transmembrane</keyword>
<evidence type="ECO:0000256" key="6">
    <source>
        <dbReference type="ARBA" id="ARBA00022989"/>
    </source>
</evidence>
<evidence type="ECO:0000256" key="8">
    <source>
        <dbReference type="RuleBase" id="RU363032"/>
    </source>
</evidence>
<dbReference type="PANTHER" id="PTHR30183:SF2">
    <property type="entry name" value="IRON UTILIZATION PROTEIN"/>
    <property type="match status" value="1"/>
</dbReference>
<reference evidence="10 11" key="1">
    <citation type="submission" date="2016-09" db="EMBL/GenBank/DDBJ databases">
        <authorList>
            <person name="Doonan J."/>
            <person name="Pachebat J.A."/>
            <person name="Golyshin P.N."/>
            <person name="Denman S."/>
            <person name="Mcdonald J.E."/>
        </authorList>
    </citation>
    <scope>NUCLEOTIDE SEQUENCE [LARGE SCALE GENOMIC DNA]</scope>
    <source>
        <strain evidence="10 11">NCPPB 3934</strain>
    </source>
</reference>
<feature type="transmembrane region" description="Helical" evidence="8">
    <location>
        <begin position="333"/>
        <end position="351"/>
    </location>
</feature>
<dbReference type="Proteomes" id="UP000285648">
    <property type="component" value="Unassembled WGS sequence"/>
</dbReference>
<dbReference type="InterPro" id="IPR000515">
    <property type="entry name" value="MetI-like"/>
</dbReference>
<feature type="transmembrane region" description="Helical" evidence="8">
    <location>
        <begin position="238"/>
        <end position="259"/>
    </location>
</feature>
<keyword evidence="7 8" id="KW-0472">Membrane</keyword>
<dbReference type="FunFam" id="1.10.3720.10:FF:000088">
    <property type="entry name" value="Iron(III) ABC transporter, permease protein"/>
    <property type="match status" value="1"/>
</dbReference>
<comment type="caution">
    <text evidence="10">The sequence shown here is derived from an EMBL/GenBank/DDBJ whole genome shotgun (WGS) entry which is preliminary data.</text>
</comment>
<feature type="transmembrane region" description="Helical" evidence="8">
    <location>
        <begin position="466"/>
        <end position="483"/>
    </location>
</feature>
<feature type="transmembrane region" description="Helical" evidence="8">
    <location>
        <begin position="408"/>
        <end position="430"/>
    </location>
</feature>
<dbReference type="Gene3D" id="1.10.3720.10">
    <property type="entry name" value="MetI-like"/>
    <property type="match status" value="2"/>
</dbReference>
<dbReference type="SUPFAM" id="SSF161098">
    <property type="entry name" value="MetI-like"/>
    <property type="match status" value="2"/>
</dbReference>
<keyword evidence="4" id="KW-0997">Cell inner membrane</keyword>
<dbReference type="Pfam" id="PF00528">
    <property type="entry name" value="BPD_transp_1"/>
    <property type="match status" value="1"/>
</dbReference>
<feature type="transmembrane region" description="Helical" evidence="8">
    <location>
        <begin position="292"/>
        <end position="313"/>
    </location>
</feature>
<dbReference type="AlphaFoldDB" id="A0A421DK36"/>
<feature type="transmembrane region" description="Helical" evidence="8">
    <location>
        <begin position="85"/>
        <end position="105"/>
    </location>
</feature>
<accession>A0A421DK36</accession>
<dbReference type="GO" id="GO:0055085">
    <property type="term" value="P:transmembrane transport"/>
    <property type="evidence" value="ECO:0007669"/>
    <property type="project" value="InterPro"/>
</dbReference>
<feature type="transmembrane region" description="Helical" evidence="8">
    <location>
        <begin position="12"/>
        <end position="30"/>
    </location>
</feature>
<name>A0A421DK36_9GAMM</name>
<feature type="transmembrane region" description="Helical" evidence="8">
    <location>
        <begin position="139"/>
        <end position="162"/>
    </location>
</feature>
<dbReference type="PANTHER" id="PTHR30183">
    <property type="entry name" value="MOLYBDENUM TRANSPORT SYSTEM PERMEASE PROTEIN MODB"/>
    <property type="match status" value="1"/>
</dbReference>
<feature type="domain" description="ABC transmembrane type-1" evidence="9">
    <location>
        <begin position="328"/>
        <end position="534"/>
    </location>
</feature>
<evidence type="ECO:0000256" key="1">
    <source>
        <dbReference type="ARBA" id="ARBA00004429"/>
    </source>
</evidence>
<keyword evidence="6 8" id="KW-1133">Transmembrane helix</keyword>
<keyword evidence="2 8" id="KW-0813">Transport</keyword>
<evidence type="ECO:0000256" key="3">
    <source>
        <dbReference type="ARBA" id="ARBA00022475"/>
    </source>
</evidence>